<dbReference type="CDD" id="cd08252">
    <property type="entry name" value="AL_MDR"/>
    <property type="match status" value="1"/>
</dbReference>
<dbReference type="Gene3D" id="3.40.50.720">
    <property type="entry name" value="NAD(P)-binding Rossmann-like Domain"/>
    <property type="match status" value="1"/>
</dbReference>
<dbReference type="PANTHER" id="PTHR44154">
    <property type="entry name" value="QUINONE OXIDOREDUCTASE"/>
    <property type="match status" value="1"/>
</dbReference>
<dbReference type="AlphaFoldDB" id="A0A268ESM2"/>
<keyword evidence="2" id="KW-0560">Oxidoreductase</keyword>
<proteinExistence type="inferred from homology"/>
<dbReference type="InterPro" id="IPR011032">
    <property type="entry name" value="GroES-like_sf"/>
</dbReference>
<dbReference type="InterPro" id="IPR013154">
    <property type="entry name" value="ADH-like_N"/>
</dbReference>
<evidence type="ECO:0000313" key="4">
    <source>
        <dbReference type="EMBL" id="PAD76128.1"/>
    </source>
</evidence>
<dbReference type="GO" id="GO:0008270">
    <property type="term" value="F:zinc ion binding"/>
    <property type="evidence" value="ECO:0007669"/>
    <property type="project" value="InterPro"/>
</dbReference>
<evidence type="ECO:0000259" key="3">
    <source>
        <dbReference type="SMART" id="SM00829"/>
    </source>
</evidence>
<keyword evidence="2" id="KW-0479">Metal-binding</keyword>
<dbReference type="Proteomes" id="UP000215596">
    <property type="component" value="Unassembled WGS sequence"/>
</dbReference>
<comment type="similarity">
    <text evidence="2">Belongs to the zinc-containing alcohol dehydrogenase family. Quinone oxidoreductase subfamily.</text>
</comment>
<keyword evidence="2" id="KW-0862">Zinc</keyword>
<dbReference type="InterPro" id="IPR014182">
    <property type="entry name" value="ADH_Zn_typ-1"/>
</dbReference>
<dbReference type="OrthoDB" id="9792162at2"/>
<dbReference type="SMART" id="SM00829">
    <property type="entry name" value="PKS_ER"/>
    <property type="match status" value="1"/>
</dbReference>
<comment type="caution">
    <text evidence="4">The sequence shown here is derived from an EMBL/GenBank/DDBJ whole genome shotgun (WGS) entry which is preliminary data.</text>
</comment>
<dbReference type="InterPro" id="IPR020843">
    <property type="entry name" value="ER"/>
</dbReference>
<dbReference type="RefSeq" id="WP_095265627.1">
    <property type="nucleotide sequence ID" value="NZ_NPBY01000042.1"/>
</dbReference>
<organism evidence="4 5">
    <name type="scientific">Paenibacillus campinasensis</name>
    <dbReference type="NCBI Taxonomy" id="66347"/>
    <lineage>
        <taxon>Bacteria</taxon>
        <taxon>Bacillati</taxon>
        <taxon>Bacillota</taxon>
        <taxon>Bacilli</taxon>
        <taxon>Bacillales</taxon>
        <taxon>Paenibacillaceae</taxon>
        <taxon>Paenibacillus</taxon>
    </lineage>
</organism>
<dbReference type="Pfam" id="PF08240">
    <property type="entry name" value="ADH_N"/>
    <property type="match status" value="1"/>
</dbReference>
<name>A0A268ESM2_9BACL</name>
<dbReference type="PANTHER" id="PTHR44154:SF1">
    <property type="entry name" value="QUINONE OXIDOREDUCTASE"/>
    <property type="match status" value="1"/>
</dbReference>
<accession>A0A268ESM2</accession>
<dbReference type="GO" id="GO:0016491">
    <property type="term" value="F:oxidoreductase activity"/>
    <property type="evidence" value="ECO:0007669"/>
    <property type="project" value="UniProtKB-KW"/>
</dbReference>
<dbReference type="SUPFAM" id="SSF51735">
    <property type="entry name" value="NAD(P)-binding Rossmann-fold domains"/>
    <property type="match status" value="1"/>
</dbReference>
<dbReference type="InterPro" id="IPR051603">
    <property type="entry name" value="Zinc-ADH_QOR/CCCR"/>
</dbReference>
<evidence type="ECO:0000313" key="5">
    <source>
        <dbReference type="Proteomes" id="UP000215596"/>
    </source>
</evidence>
<protein>
    <recommendedName>
        <fullName evidence="2">Zinc-type alcohol dehydrogenase-like protein</fullName>
    </recommendedName>
</protein>
<evidence type="ECO:0000256" key="2">
    <source>
        <dbReference type="RuleBase" id="RU364000"/>
    </source>
</evidence>
<dbReference type="InterPro" id="IPR036291">
    <property type="entry name" value="NAD(P)-bd_dom_sf"/>
</dbReference>
<dbReference type="SUPFAM" id="SSF50129">
    <property type="entry name" value="GroES-like"/>
    <property type="match status" value="1"/>
</dbReference>
<dbReference type="Gene3D" id="3.90.180.10">
    <property type="entry name" value="Medium-chain alcohol dehydrogenases, catalytic domain"/>
    <property type="match status" value="1"/>
</dbReference>
<dbReference type="EMBL" id="NPBY01000042">
    <property type="protein sequence ID" value="PAD76128.1"/>
    <property type="molecule type" value="Genomic_DNA"/>
</dbReference>
<dbReference type="Pfam" id="PF13602">
    <property type="entry name" value="ADH_zinc_N_2"/>
    <property type="match status" value="1"/>
</dbReference>
<sequence>MTNTTMKAVGLTRYLPIDHPESLIDVVIEKPVPTGRDLLVQVKAVSVNPVDVKVRAPKDRTEAQPRVIGWDVAGVVEETGPDCTLFKPGDEVYYAGSIVRAGGNSEFHLVDERIVGVKPATLDFAQAAALPLTSITAWEGLFDRLGISSEPGSNAGRTILIIGAAGGVGSIATQLAKYAGLTVIGTASRPESAEWVKGLGADHVINHFEDFVPQLQAIGFELVDYIFCLNSTEKHWRNMAEAIAPQGKICSIVETDELLDLTLLKNKSVTFVWELMFTRPMYGTADMTEQHKLLNEVAGLVDQGILRTTVNEKLGPINAANLRKAHAMLESGSMVGKVVLEHFR</sequence>
<keyword evidence="1" id="KW-0521">NADP</keyword>
<gene>
    <name evidence="4" type="ORF">CHH67_13025</name>
</gene>
<reference evidence="4 5" key="1">
    <citation type="submission" date="2017-07" db="EMBL/GenBank/DDBJ databases">
        <title>Isolation and whole genome analysis of endospore-forming bacteria from heroin.</title>
        <authorList>
            <person name="Kalinowski J."/>
            <person name="Ahrens B."/>
            <person name="Al-Dilaimi A."/>
            <person name="Winkler A."/>
            <person name="Wibberg D."/>
            <person name="Schleenbecker U."/>
            <person name="Ruckert C."/>
            <person name="Wolfel R."/>
            <person name="Grass G."/>
        </authorList>
    </citation>
    <scope>NUCLEOTIDE SEQUENCE [LARGE SCALE GENOMIC DNA]</scope>
    <source>
        <strain evidence="4 5">7537-G1</strain>
    </source>
</reference>
<feature type="domain" description="Enoyl reductase (ER)" evidence="3">
    <location>
        <begin position="18"/>
        <end position="340"/>
    </location>
</feature>
<evidence type="ECO:0000256" key="1">
    <source>
        <dbReference type="ARBA" id="ARBA00022857"/>
    </source>
</evidence>
<dbReference type="NCBIfam" id="TIGR02817">
    <property type="entry name" value="adh_fam_1"/>
    <property type="match status" value="1"/>
</dbReference>